<reference evidence="2 3" key="1">
    <citation type="submission" date="2018-05" db="EMBL/GenBank/DDBJ databases">
        <title>Genomic Encyclopedia of Type Strains, Phase I: the one thousand microbial genomes (KMG-I) project.</title>
        <authorList>
            <person name="Kyrpides N."/>
        </authorList>
    </citation>
    <scope>NUCLEOTIDE SEQUENCE [LARGE SCALE GENOMIC DNA]</scope>
    <source>
        <strain evidence="2 3">DSM 15611</strain>
    </source>
</reference>
<evidence type="ECO:0000313" key="2">
    <source>
        <dbReference type="EMBL" id="PXX24773.1"/>
    </source>
</evidence>
<gene>
    <name evidence="2" type="ORF">EJ73_00039</name>
</gene>
<dbReference type="GeneID" id="84899910"/>
<protein>
    <recommendedName>
        <fullName evidence="4">Lipoprotein</fullName>
    </recommendedName>
</protein>
<dbReference type="RefSeq" id="WP_110369873.1">
    <property type="nucleotide sequence ID" value="NZ_QJJX01000001.1"/>
</dbReference>
<organism evidence="2 3">
    <name type="scientific">Hoylesella shahii DSM 15611 = JCM 12083</name>
    <dbReference type="NCBI Taxonomy" id="1122991"/>
    <lineage>
        <taxon>Bacteria</taxon>
        <taxon>Pseudomonadati</taxon>
        <taxon>Bacteroidota</taxon>
        <taxon>Bacteroidia</taxon>
        <taxon>Bacteroidales</taxon>
        <taxon>Prevotellaceae</taxon>
        <taxon>Hoylesella</taxon>
    </lineage>
</organism>
<feature type="chain" id="PRO_5016278006" description="Lipoprotein" evidence="1">
    <location>
        <begin position="30"/>
        <end position="309"/>
    </location>
</feature>
<dbReference type="Proteomes" id="UP000248314">
    <property type="component" value="Unassembled WGS sequence"/>
</dbReference>
<keyword evidence="3" id="KW-1185">Reference proteome</keyword>
<evidence type="ECO:0008006" key="4">
    <source>
        <dbReference type="Google" id="ProtNLM"/>
    </source>
</evidence>
<evidence type="ECO:0000256" key="1">
    <source>
        <dbReference type="SAM" id="SignalP"/>
    </source>
</evidence>
<feature type="signal peptide" evidence="1">
    <location>
        <begin position="1"/>
        <end position="29"/>
    </location>
</feature>
<name>A0A318I2B1_9BACT</name>
<evidence type="ECO:0000313" key="3">
    <source>
        <dbReference type="Proteomes" id="UP000248314"/>
    </source>
</evidence>
<proteinExistence type="predicted"/>
<accession>A0A318I2B1</accession>
<dbReference type="EMBL" id="QJJX01000001">
    <property type="protein sequence ID" value="PXX24773.1"/>
    <property type="molecule type" value="Genomic_DNA"/>
</dbReference>
<dbReference type="STRING" id="1122991.GCA_000613445_02387"/>
<dbReference type="AlphaFoldDB" id="A0A318I2B1"/>
<keyword evidence="1" id="KW-0732">Signal</keyword>
<comment type="caution">
    <text evidence="2">The sequence shown here is derived from an EMBL/GenBank/DDBJ whole genome shotgun (WGS) entry which is preliminary data.</text>
</comment>
<sequence length="309" mass="33615">MTTTIFNTTRHLCLLFVALAAMLTGCNNEADNQLSDIQFNLETTDSVALNKQSTRIVLLNGGTGKYVANIANSRIASISVSKDTLRINGLLEGDTYATILSGDFKRQLKISVVVPPISISDTEIRLYPRDESKFVSLAGGGDLARLAIDDPDSILTTKWNAKTGILEIAAAYEGEAYIKAIAQDGKYKTLKVNVRCSGSAQQVGVYGTTSRSIYPQMNTVMAVSRPGVGVWLINGARPTAAKRVLKIKPNIVSPKVGQQIMITLGMNYPDEFSGTMLREGKHKLTVEEVRAQNVVLRGRGFKLVVPYEQ</sequence>